<evidence type="ECO:0000256" key="6">
    <source>
        <dbReference type="ARBA" id="ARBA00022825"/>
    </source>
</evidence>
<feature type="disulfide bond" evidence="12">
    <location>
        <begin position="1207"/>
        <end position="1222"/>
    </location>
</feature>
<dbReference type="InterPro" id="IPR036364">
    <property type="entry name" value="SEA_dom_sf"/>
</dbReference>
<dbReference type="Pfam" id="PF01390">
    <property type="entry name" value="SEA"/>
    <property type="match status" value="1"/>
</dbReference>
<dbReference type="InterPro" id="IPR002172">
    <property type="entry name" value="LDrepeatLR_classA_rpt"/>
</dbReference>
<feature type="disulfide bond" evidence="12">
    <location>
        <begin position="474"/>
        <end position="489"/>
    </location>
</feature>
<protein>
    <submittedName>
        <fullName evidence="18">Transmembrane protease serine 7</fullName>
    </submittedName>
</protein>
<dbReference type="InterPro" id="IPR035914">
    <property type="entry name" value="Sperma_CUB_dom_sf"/>
</dbReference>
<feature type="non-terminal residue" evidence="18">
    <location>
        <position position="1"/>
    </location>
</feature>
<dbReference type="PROSITE" id="PS50240">
    <property type="entry name" value="TRYPSIN_DOM"/>
    <property type="match status" value="2"/>
</dbReference>
<dbReference type="SMART" id="SM00042">
    <property type="entry name" value="CUB"/>
    <property type="match status" value="3"/>
</dbReference>
<dbReference type="Gene3D" id="2.60.120.290">
    <property type="entry name" value="Spermadhesin, CUB domain"/>
    <property type="match status" value="4"/>
</dbReference>
<evidence type="ECO:0000256" key="1">
    <source>
        <dbReference type="ARBA" id="ARBA00004606"/>
    </source>
</evidence>
<dbReference type="EMBL" id="AZIM01000855">
    <property type="protein sequence ID" value="ETE69076.1"/>
    <property type="molecule type" value="Genomic_DNA"/>
</dbReference>
<evidence type="ECO:0000313" key="19">
    <source>
        <dbReference type="Proteomes" id="UP000018936"/>
    </source>
</evidence>
<dbReference type="PROSITE" id="PS00135">
    <property type="entry name" value="TRYPSIN_SER"/>
    <property type="match status" value="2"/>
</dbReference>
<evidence type="ECO:0000259" key="15">
    <source>
        <dbReference type="PROSITE" id="PS01180"/>
    </source>
</evidence>
<dbReference type="GO" id="GO:0006508">
    <property type="term" value="P:proteolysis"/>
    <property type="evidence" value="ECO:0007669"/>
    <property type="project" value="UniProtKB-KW"/>
</dbReference>
<feature type="disulfide bond" evidence="12">
    <location>
        <begin position="530"/>
        <end position="542"/>
    </location>
</feature>
<reference evidence="18 19" key="1">
    <citation type="journal article" date="2013" name="Proc. Natl. Acad. Sci. U.S.A.">
        <title>The king cobra genome reveals dynamic gene evolution and adaptation in the snake venom system.</title>
        <authorList>
            <person name="Vonk F.J."/>
            <person name="Casewell N.R."/>
            <person name="Henkel C.V."/>
            <person name="Heimberg A.M."/>
            <person name="Jansen H.J."/>
            <person name="McCleary R.J."/>
            <person name="Kerkkamp H.M."/>
            <person name="Vos R.A."/>
            <person name="Guerreiro I."/>
            <person name="Calvete J.J."/>
            <person name="Wuster W."/>
            <person name="Woods A.E."/>
            <person name="Logan J.M."/>
            <person name="Harrison R.A."/>
            <person name="Castoe T.A."/>
            <person name="de Koning A.P."/>
            <person name="Pollock D.D."/>
            <person name="Yandell M."/>
            <person name="Calderon D."/>
            <person name="Renjifo C."/>
            <person name="Currier R.B."/>
            <person name="Salgado D."/>
            <person name="Pla D."/>
            <person name="Sanz L."/>
            <person name="Hyder A.S."/>
            <person name="Ribeiro J.M."/>
            <person name="Arntzen J.W."/>
            <person name="van den Thillart G.E."/>
            <person name="Boetzer M."/>
            <person name="Pirovano W."/>
            <person name="Dirks R.P."/>
            <person name="Spaink H.P."/>
            <person name="Duboule D."/>
            <person name="McGlinn E."/>
            <person name="Kini R.M."/>
            <person name="Richardson M.K."/>
        </authorList>
    </citation>
    <scope>NUCLEOTIDE SEQUENCE</scope>
    <source>
        <tissue evidence="18">Blood</tissue>
    </source>
</reference>
<dbReference type="InterPro" id="IPR001254">
    <property type="entry name" value="Trypsin_dom"/>
</dbReference>
<dbReference type="InterPro" id="IPR033116">
    <property type="entry name" value="TRYPSIN_SER"/>
</dbReference>
<evidence type="ECO:0000259" key="16">
    <source>
        <dbReference type="PROSITE" id="PS50024"/>
    </source>
</evidence>
<dbReference type="CDD" id="cd00112">
    <property type="entry name" value="LDLa"/>
    <property type="match status" value="4"/>
</dbReference>
<dbReference type="Pfam" id="PF00089">
    <property type="entry name" value="Trypsin"/>
    <property type="match status" value="2"/>
</dbReference>
<keyword evidence="3 13" id="KW-0645">Protease</keyword>
<organism evidence="18 19">
    <name type="scientific">Ophiophagus hannah</name>
    <name type="common">King cobra</name>
    <name type="synonym">Naja hannah</name>
    <dbReference type="NCBI Taxonomy" id="8665"/>
    <lineage>
        <taxon>Eukaryota</taxon>
        <taxon>Metazoa</taxon>
        <taxon>Chordata</taxon>
        <taxon>Craniata</taxon>
        <taxon>Vertebrata</taxon>
        <taxon>Euteleostomi</taxon>
        <taxon>Lepidosauria</taxon>
        <taxon>Squamata</taxon>
        <taxon>Bifurcata</taxon>
        <taxon>Unidentata</taxon>
        <taxon>Episquamata</taxon>
        <taxon>Toxicofera</taxon>
        <taxon>Serpentes</taxon>
        <taxon>Colubroidea</taxon>
        <taxon>Elapidae</taxon>
        <taxon>Elapinae</taxon>
        <taxon>Ophiophagus</taxon>
    </lineage>
</organism>
<evidence type="ECO:0000256" key="5">
    <source>
        <dbReference type="ARBA" id="ARBA00022801"/>
    </source>
</evidence>
<accession>V8P530</accession>
<dbReference type="SMART" id="SM00192">
    <property type="entry name" value="LDLa"/>
    <property type="match status" value="5"/>
</dbReference>
<dbReference type="OrthoDB" id="414661at2759"/>
<name>V8P530_OPHHA</name>
<dbReference type="InterPro" id="IPR018114">
    <property type="entry name" value="TRYPSIN_HIS"/>
</dbReference>
<keyword evidence="10 12" id="KW-1015">Disulfide bond</keyword>
<keyword evidence="8 14" id="KW-1133">Transmembrane helix</keyword>
<comment type="caution">
    <text evidence="18">The sequence shown here is derived from an EMBL/GenBank/DDBJ whole genome shotgun (WGS) entry which is preliminary data.</text>
</comment>
<dbReference type="PROSITE" id="PS00134">
    <property type="entry name" value="TRYPSIN_HIS"/>
    <property type="match status" value="2"/>
</dbReference>
<dbReference type="CDD" id="cd00041">
    <property type="entry name" value="CUB"/>
    <property type="match status" value="2"/>
</dbReference>
<dbReference type="InterPro" id="IPR000859">
    <property type="entry name" value="CUB_dom"/>
</dbReference>
<evidence type="ECO:0000256" key="3">
    <source>
        <dbReference type="ARBA" id="ARBA00022670"/>
    </source>
</evidence>
<feature type="domain" description="SEA" evidence="16">
    <location>
        <begin position="64"/>
        <end position="192"/>
    </location>
</feature>
<dbReference type="InterPro" id="IPR009003">
    <property type="entry name" value="Peptidase_S1_PA"/>
</dbReference>
<feature type="disulfide bond" evidence="12">
    <location>
        <begin position="1187"/>
        <end position="1199"/>
    </location>
</feature>
<comment type="subcellular location">
    <subcellularLocation>
        <location evidence="1">Membrane</location>
        <topology evidence="1">Single-pass type II membrane protein</topology>
    </subcellularLocation>
</comment>
<dbReference type="SMART" id="SM00020">
    <property type="entry name" value="Tryp_SPc"/>
    <property type="match status" value="2"/>
</dbReference>
<dbReference type="PROSITE" id="PS01180">
    <property type="entry name" value="CUB"/>
    <property type="match status" value="4"/>
</dbReference>
<dbReference type="PROSITE" id="PS01209">
    <property type="entry name" value="LDLRA_1"/>
    <property type="match status" value="1"/>
</dbReference>
<feature type="domain" description="CUB" evidence="15">
    <location>
        <begin position="336"/>
        <end position="449"/>
    </location>
</feature>
<dbReference type="PANTHER" id="PTHR24252">
    <property type="entry name" value="ACROSIN-RELATED"/>
    <property type="match status" value="1"/>
</dbReference>
<dbReference type="GO" id="GO:0004252">
    <property type="term" value="F:serine-type endopeptidase activity"/>
    <property type="evidence" value="ECO:0007669"/>
    <property type="project" value="InterPro"/>
</dbReference>
<feature type="disulfide bond" evidence="12">
    <location>
        <begin position="550"/>
        <end position="565"/>
    </location>
</feature>
<keyword evidence="4 14" id="KW-0812">Transmembrane</keyword>
<feature type="domain" description="CUB" evidence="15">
    <location>
        <begin position="910"/>
        <end position="1029"/>
    </location>
</feature>
<feature type="disulfide bond" evidence="12">
    <location>
        <begin position="1155"/>
        <end position="1173"/>
    </location>
</feature>
<dbReference type="Proteomes" id="UP000018936">
    <property type="component" value="Unassembled WGS sequence"/>
</dbReference>
<evidence type="ECO:0000256" key="14">
    <source>
        <dbReference type="SAM" id="Phobius"/>
    </source>
</evidence>
<evidence type="ECO:0000256" key="2">
    <source>
        <dbReference type="ARBA" id="ARBA00009228"/>
    </source>
</evidence>
<evidence type="ECO:0000256" key="10">
    <source>
        <dbReference type="ARBA" id="ARBA00023157"/>
    </source>
</evidence>
<comment type="similarity">
    <text evidence="2">Belongs to the peptidase S1 family. Snake venom subfamily.</text>
</comment>
<evidence type="ECO:0000256" key="12">
    <source>
        <dbReference type="PROSITE-ProRule" id="PRU00124"/>
    </source>
</evidence>
<keyword evidence="9 14" id="KW-0472">Membrane</keyword>
<dbReference type="InterPro" id="IPR043504">
    <property type="entry name" value="Peptidase_S1_PA_chymotrypsin"/>
</dbReference>
<evidence type="ECO:0000313" key="18">
    <source>
        <dbReference type="EMBL" id="ETE69076.1"/>
    </source>
</evidence>
<dbReference type="Gene3D" id="4.10.1220.10">
    <property type="entry name" value="EGF-type module"/>
    <property type="match status" value="1"/>
</dbReference>
<dbReference type="InterPro" id="IPR023415">
    <property type="entry name" value="LDLR_class-A_CS"/>
</dbReference>
<dbReference type="PRINTS" id="PR00261">
    <property type="entry name" value="LDLRECEPTOR"/>
</dbReference>
<dbReference type="SUPFAM" id="SSF49854">
    <property type="entry name" value="Spermadhesin, CUB domain"/>
    <property type="match status" value="4"/>
</dbReference>
<evidence type="ECO:0000256" key="7">
    <source>
        <dbReference type="ARBA" id="ARBA00022968"/>
    </source>
</evidence>
<sequence>MEVSNISVQRSDSEEKWERLTKKLNKTSKSKRKAKRDKSAWNFQNKIILFTVVLFIIVEAENKDALYFVGLFRVANIEFLPEYRQKESREFLSVAQNVQQVINLVYTKSAFSKFYKQSIVSDVSNNNNGGLLVHFWIVFVVPQAKGQVFCEDCVAAILRNSIHTSITNRTSVGSLQGLAVDMDSIVLNVGLRSDYSSTTGTGANCIYDLHADRLHQHFPLDFLETSGKMICYFKLIALVGYLIRLSITSIWIEADNCISDSLTIYDSLMPIKSKILYRICEPSNSLVSFVSTNNMMLVMLKSTQVRQMKEFHGYFEIVPQESGYFVSFLKKECGKCGNTILALGSSGFEGRIISPYYPSYYPPKCICMWTFQAPQKNFGIALMFHNYMISEKSIKGCEHGWWKINELMYCGYYIDHQTIFRVANLVVNMEFQCSSKLSEQPFLVEYGSYNISQPCPLGSFECHSGLCIQQIQLCDGINDCFDESDELFCDITPQNCSSNFLTQHHSFICDGINNCKDGQDELHCTESIPCTSTTFKCNNGICFRKQNARCDGIMDCLDQSDENNCILLGKNHAKCYILSKGCGSTRYSNTHNRIVGGSETHEGEWPWQASLHFAGVAYCGASVISKEWLLSAAHCFQGNRLTDPRIWTAYLGMQTQGKAKFVSTLKRIIVHEYYNSQNYDYDIALLQLSTPWLETMRWSVGPICLPPTMHNVYTGEKCWVTGWGQKQETNDDTPTILQKAEVEIVDQTVCHSTYGLITSRMLCAGIMSGKRDSCKGDSGGPLSCRNKGDGKWFLMGIVSWGYGCGRPNFPGVYTRVSKFSTWIQKYMPSFILLSSSSDGKSGARAYYWSTFWAPTNIVLPIKNLFSAYQKQISFKRIPAIANSTAETFPLEEDFDIITMELFATDLSWFCVSAAFDLYAKPGNNRTLTLLNPKKSFYQWRLRVPSECVVRLVVVTSYDVVPGSCAMHRLSAYDFLLPLQNKIITRWCGMSGAWKPPVICLTSSSNVMLVTFSLDRRQKSNILKAYFQAVPKIVCGGWYVSWNGSVISPYYPSYYPPNIDCHWIIRAPLPGYRLMLKIIVIQIQEQSPGSKKCDKDWLAIDGVRYCKAIAEENRVKEYGYSISISFHSDELVTHRGFYIEFRAFSHTDPCPRQFKCSDRSCVPLNSKCDGWNDCTDGSDEINCAYKRCLPHSYKCLNGKCPKKLNPECDGIKDCEDGFDEMNCVISTSLLACGRSQITKFRIVGGEESKPGKWPWQASLQLGKSGHVCGASLISNRWLVSAAHCFQDSESISNNQAVMRSIKRIIIHPNYDQYISDYDIALLEMEAPVFFTELVQPICLLSSPRVFIYGTVCYVTGWGAVKENSQLTKTLQEAKVKIINQSVCNKLYDYLITSQMLCAGNLNGGIDACQGDSGGPLACLGKGNRWYLTGIVSWGEGCARRNRPGVYTKATAFYEWIRQYIN</sequence>
<feature type="domain" description="Peptidase S1" evidence="17">
    <location>
        <begin position="1241"/>
        <end position="1460"/>
    </location>
</feature>
<keyword evidence="5 13" id="KW-0378">Hydrolase</keyword>
<feature type="disulfide bond" evidence="12">
    <location>
        <begin position="455"/>
        <end position="467"/>
    </location>
</feature>
<keyword evidence="19" id="KW-1185">Reference proteome</keyword>
<feature type="disulfide bond" evidence="12">
    <location>
        <begin position="1167"/>
        <end position="1182"/>
    </location>
</feature>
<feature type="disulfide bond" evidence="12">
    <location>
        <begin position="462"/>
        <end position="480"/>
    </location>
</feature>
<dbReference type="Pfam" id="PF00057">
    <property type="entry name" value="Ldl_recept_a"/>
    <property type="match status" value="4"/>
</dbReference>
<evidence type="ECO:0000256" key="4">
    <source>
        <dbReference type="ARBA" id="ARBA00022692"/>
    </source>
</evidence>
<keyword evidence="11" id="KW-0325">Glycoprotein</keyword>
<evidence type="ECO:0000256" key="11">
    <source>
        <dbReference type="ARBA" id="ARBA00023180"/>
    </source>
</evidence>
<keyword evidence="7" id="KW-0735">Signal-anchor</keyword>
<dbReference type="GO" id="GO:0016020">
    <property type="term" value="C:membrane"/>
    <property type="evidence" value="ECO:0007669"/>
    <property type="project" value="UniProtKB-SubCell"/>
</dbReference>
<dbReference type="FunFam" id="4.10.400.10:FF:000065">
    <property type="entry name" value="Transmembrane protease serine 7"/>
    <property type="match status" value="1"/>
</dbReference>
<feature type="domain" description="Peptidase S1" evidence="17">
    <location>
        <begin position="594"/>
        <end position="828"/>
    </location>
</feature>
<dbReference type="FunFam" id="2.40.10.10:FF:000003">
    <property type="entry name" value="Transmembrane serine protease 3"/>
    <property type="match status" value="2"/>
</dbReference>
<keyword evidence="6 13" id="KW-0720">Serine protease</keyword>
<dbReference type="Gene3D" id="4.10.400.10">
    <property type="entry name" value="Low-density Lipoprotein Receptor"/>
    <property type="match status" value="4"/>
</dbReference>
<feature type="domain" description="CUB" evidence="15">
    <location>
        <begin position="1034"/>
        <end position="1143"/>
    </location>
</feature>
<dbReference type="PANTHER" id="PTHR24252:SF17">
    <property type="entry name" value="SUPPRESSOR OF TUMORIGENICITY 14 PROTEIN HOMOLOG-RELATED"/>
    <property type="match status" value="1"/>
</dbReference>
<feature type="domain" description="CUB" evidence="15">
    <location>
        <begin position="201"/>
        <end position="318"/>
    </location>
</feature>
<dbReference type="PROSITE" id="PS50068">
    <property type="entry name" value="LDLRA_2"/>
    <property type="match status" value="4"/>
</dbReference>
<dbReference type="Pfam" id="PF00431">
    <property type="entry name" value="CUB"/>
    <property type="match status" value="2"/>
</dbReference>
<dbReference type="InterPro" id="IPR036055">
    <property type="entry name" value="LDL_receptor-like_sf"/>
</dbReference>
<evidence type="ECO:0000259" key="17">
    <source>
        <dbReference type="PROSITE" id="PS50240"/>
    </source>
</evidence>
<dbReference type="Gene3D" id="3.30.70.960">
    <property type="entry name" value="SEA domain"/>
    <property type="match status" value="1"/>
</dbReference>
<dbReference type="SUPFAM" id="SSF50494">
    <property type="entry name" value="Trypsin-like serine proteases"/>
    <property type="match status" value="2"/>
</dbReference>
<dbReference type="SUPFAM" id="SSF82671">
    <property type="entry name" value="SEA domain"/>
    <property type="match status" value="1"/>
</dbReference>
<gene>
    <name evidence="18" type="primary">TMPRSS7</name>
    <name evidence="18" type="ORF">L345_05125</name>
</gene>
<proteinExistence type="inferred from homology"/>
<dbReference type="PROSITE" id="PS50024">
    <property type="entry name" value="SEA"/>
    <property type="match status" value="1"/>
</dbReference>
<comment type="caution">
    <text evidence="12">Lacks conserved residue(s) required for the propagation of feature annotation.</text>
</comment>
<evidence type="ECO:0000256" key="13">
    <source>
        <dbReference type="RuleBase" id="RU363034"/>
    </source>
</evidence>
<evidence type="ECO:0000256" key="8">
    <source>
        <dbReference type="ARBA" id="ARBA00022989"/>
    </source>
</evidence>
<dbReference type="CDD" id="cd00190">
    <property type="entry name" value="Tryp_SPc"/>
    <property type="match status" value="2"/>
</dbReference>
<dbReference type="Gene3D" id="2.40.10.10">
    <property type="entry name" value="Trypsin-like serine proteases"/>
    <property type="match status" value="2"/>
</dbReference>
<evidence type="ECO:0000256" key="9">
    <source>
        <dbReference type="ARBA" id="ARBA00023136"/>
    </source>
</evidence>
<dbReference type="SUPFAM" id="SSF57424">
    <property type="entry name" value="LDL receptor-like module"/>
    <property type="match status" value="5"/>
</dbReference>
<feature type="transmembrane region" description="Helical" evidence="14">
    <location>
        <begin position="39"/>
        <end position="58"/>
    </location>
</feature>
<dbReference type="InterPro" id="IPR000082">
    <property type="entry name" value="SEA_dom"/>
</dbReference>